<comment type="subunit">
    <text evidence="8">Associates with the 50S ribosomal subunit.</text>
</comment>
<feature type="binding site" evidence="8">
    <location>
        <begin position="122"/>
        <end position="125"/>
    </location>
    <ligand>
        <name>GTP</name>
        <dbReference type="ChEBI" id="CHEBI:37565"/>
        <label>1</label>
    </ligand>
</feature>
<dbReference type="Gene3D" id="3.40.50.300">
    <property type="entry name" value="P-loop containing nucleotide triphosphate hydrolases"/>
    <property type="match status" value="2"/>
</dbReference>
<dbReference type="PRINTS" id="PR00326">
    <property type="entry name" value="GTP1OBG"/>
</dbReference>
<dbReference type="PIRSF" id="PIRSF006485">
    <property type="entry name" value="GTP-binding_EngA"/>
    <property type="match status" value="1"/>
</dbReference>
<dbReference type="FunFam" id="3.40.50.300:FF:000040">
    <property type="entry name" value="GTPase Der"/>
    <property type="match status" value="1"/>
</dbReference>
<comment type="function">
    <text evidence="8 10">GTPase that plays an essential role in the late steps of ribosome biogenesis.</text>
</comment>
<reference evidence="12" key="1">
    <citation type="submission" date="2006-10" db="EMBL/GenBank/DDBJ databases">
        <title>Complete sequence of Solibacter usitatus Ellin6076.</title>
        <authorList>
            <consortium name="US DOE Joint Genome Institute"/>
            <person name="Copeland A."/>
            <person name="Lucas S."/>
            <person name="Lapidus A."/>
            <person name="Barry K."/>
            <person name="Detter J.C."/>
            <person name="Glavina del Rio T."/>
            <person name="Hammon N."/>
            <person name="Israni S."/>
            <person name="Dalin E."/>
            <person name="Tice H."/>
            <person name="Pitluck S."/>
            <person name="Thompson L.S."/>
            <person name="Brettin T."/>
            <person name="Bruce D."/>
            <person name="Han C."/>
            <person name="Tapia R."/>
            <person name="Gilna P."/>
            <person name="Schmutz J."/>
            <person name="Larimer F."/>
            <person name="Land M."/>
            <person name="Hauser L."/>
            <person name="Kyrpides N."/>
            <person name="Mikhailova N."/>
            <person name="Janssen P.H."/>
            <person name="Kuske C.R."/>
            <person name="Richardson P."/>
        </authorList>
    </citation>
    <scope>NUCLEOTIDE SEQUENCE</scope>
    <source>
        <strain evidence="12">Ellin6076</strain>
    </source>
</reference>
<dbReference type="Pfam" id="PF14714">
    <property type="entry name" value="KH_dom-like"/>
    <property type="match status" value="1"/>
</dbReference>
<dbReference type="NCBIfam" id="TIGR00231">
    <property type="entry name" value="small_GTP"/>
    <property type="match status" value="2"/>
</dbReference>
<sequence>MSTANPTVVIVGRPNVGKSTLFNRITGQRRAIVGDEPGITRDRLHGAAEHDGRHFELIDTGGIVVHDQEYIPAQILKQAEFALKAADHIIFLVDGRAEITGSDRDLAQMLKKLGKPVSLAVNKIDAQVRQDLVNEFYGLGIADVFAISAEHGTGVDAMLDRVTEGFARGEKPTAESTEPKGIKVAIIGRPNVGKSTLLNALTGADRAIVSPIAGTTRDAVDETVSHDGQEYVFVDTAGIRRKGKTHDMAEKLSVVMARRHIRMAHVVLLVLDATEGVVALDTTIAGYAHEGGRAVIICVNKWDEVKGQAAQKKNEFEQQIRDEFKFLDYAPVVFLSAKSGSNVPKLFRLIKEIYESASKRVTTGELNRFVDHLHFEERKIFYITQHSIRPPAFAVFTDKGPALHFSHERYLVNQLRKQFGFKGTPILLQTKAKGKGKPRGK</sequence>
<dbReference type="SUPFAM" id="SSF52540">
    <property type="entry name" value="P-loop containing nucleoside triphosphate hydrolases"/>
    <property type="match status" value="2"/>
</dbReference>
<dbReference type="AlphaFoldDB" id="Q02A90"/>
<dbReference type="GO" id="GO:0043022">
    <property type="term" value="F:ribosome binding"/>
    <property type="evidence" value="ECO:0007669"/>
    <property type="project" value="TreeGrafter"/>
</dbReference>
<dbReference type="HAMAP" id="MF_00195">
    <property type="entry name" value="GTPase_Der"/>
    <property type="match status" value="1"/>
</dbReference>
<evidence type="ECO:0000256" key="1">
    <source>
        <dbReference type="ARBA" id="ARBA00008279"/>
    </source>
</evidence>
<proteinExistence type="inferred from homology"/>
<dbReference type="CDD" id="cd01894">
    <property type="entry name" value="EngA1"/>
    <property type="match status" value="1"/>
</dbReference>
<dbReference type="InterPro" id="IPR027417">
    <property type="entry name" value="P-loop_NTPase"/>
</dbReference>
<feature type="domain" description="EngA-type G" evidence="11">
    <location>
        <begin position="6"/>
        <end position="170"/>
    </location>
</feature>
<accession>Q02A90</accession>
<feature type="domain" description="EngA-type G" evidence="11">
    <location>
        <begin position="182"/>
        <end position="358"/>
    </location>
</feature>
<evidence type="ECO:0000256" key="9">
    <source>
        <dbReference type="PROSITE-ProRule" id="PRU01049"/>
    </source>
</evidence>
<feature type="binding site" evidence="8">
    <location>
        <begin position="235"/>
        <end position="239"/>
    </location>
    <ligand>
        <name>GTP</name>
        <dbReference type="ChEBI" id="CHEBI:37565"/>
        <label>2</label>
    </ligand>
</feature>
<dbReference type="NCBIfam" id="TIGR03594">
    <property type="entry name" value="GTPase_EngA"/>
    <property type="match status" value="1"/>
</dbReference>
<dbReference type="OrthoDB" id="9805918at2"/>
<dbReference type="GO" id="GO:0005525">
    <property type="term" value="F:GTP binding"/>
    <property type="evidence" value="ECO:0007669"/>
    <property type="project" value="UniProtKB-UniRule"/>
</dbReference>
<feature type="binding site" evidence="8">
    <location>
        <begin position="300"/>
        <end position="303"/>
    </location>
    <ligand>
        <name>GTP</name>
        <dbReference type="ChEBI" id="CHEBI:37565"/>
        <label>2</label>
    </ligand>
</feature>
<dbReference type="STRING" id="234267.Acid_1038"/>
<evidence type="ECO:0000256" key="3">
    <source>
        <dbReference type="ARBA" id="ARBA00022517"/>
    </source>
</evidence>
<evidence type="ECO:0000256" key="8">
    <source>
        <dbReference type="HAMAP-Rule" id="MF_00195"/>
    </source>
</evidence>
<name>Q02A90_SOLUE</name>
<gene>
    <name evidence="8" type="primary">der</name>
    <name evidence="12" type="ordered locus">Acid_1038</name>
</gene>
<dbReference type="Gene3D" id="3.30.300.20">
    <property type="match status" value="1"/>
</dbReference>
<dbReference type="CDD" id="cd01895">
    <property type="entry name" value="EngA2"/>
    <property type="match status" value="1"/>
</dbReference>
<dbReference type="InterPro" id="IPR016484">
    <property type="entry name" value="GTPase_Der"/>
</dbReference>
<dbReference type="InterPro" id="IPR005225">
    <property type="entry name" value="Small_GTP-bd"/>
</dbReference>
<dbReference type="InterPro" id="IPR006073">
    <property type="entry name" value="GTP-bd"/>
</dbReference>
<dbReference type="FunFam" id="3.40.50.300:FF:000057">
    <property type="entry name" value="GTPase Der"/>
    <property type="match status" value="1"/>
</dbReference>
<dbReference type="KEGG" id="sus:Acid_1038"/>
<evidence type="ECO:0000256" key="5">
    <source>
        <dbReference type="ARBA" id="ARBA00022741"/>
    </source>
</evidence>
<organism evidence="12">
    <name type="scientific">Solibacter usitatus (strain Ellin6076)</name>
    <dbReference type="NCBI Taxonomy" id="234267"/>
    <lineage>
        <taxon>Bacteria</taxon>
        <taxon>Pseudomonadati</taxon>
        <taxon>Acidobacteriota</taxon>
        <taxon>Terriglobia</taxon>
        <taxon>Bryobacterales</taxon>
        <taxon>Solibacteraceae</taxon>
        <taxon>Candidatus Solibacter</taxon>
    </lineage>
</organism>
<dbReference type="PROSITE" id="PS51712">
    <property type="entry name" value="G_ENGA"/>
    <property type="match status" value="2"/>
</dbReference>
<evidence type="ECO:0000256" key="10">
    <source>
        <dbReference type="RuleBase" id="RU004481"/>
    </source>
</evidence>
<evidence type="ECO:0000259" key="11">
    <source>
        <dbReference type="PROSITE" id="PS51712"/>
    </source>
</evidence>
<dbReference type="InterPro" id="IPR015946">
    <property type="entry name" value="KH_dom-like_a/b"/>
</dbReference>
<evidence type="ECO:0000256" key="2">
    <source>
        <dbReference type="ARBA" id="ARBA00020953"/>
    </source>
</evidence>
<feature type="binding site" evidence="8">
    <location>
        <begin position="12"/>
        <end position="19"/>
    </location>
    <ligand>
        <name>GTP</name>
        <dbReference type="ChEBI" id="CHEBI:37565"/>
        <label>1</label>
    </ligand>
</feature>
<dbReference type="InterPro" id="IPR032859">
    <property type="entry name" value="KH_dom-like"/>
</dbReference>
<evidence type="ECO:0000256" key="4">
    <source>
        <dbReference type="ARBA" id="ARBA00022737"/>
    </source>
</evidence>
<keyword evidence="5 8" id="KW-0547">Nucleotide-binding</keyword>
<evidence type="ECO:0000256" key="7">
    <source>
        <dbReference type="ARBA" id="ARBA00032345"/>
    </source>
</evidence>
<feature type="binding site" evidence="8">
    <location>
        <begin position="59"/>
        <end position="63"/>
    </location>
    <ligand>
        <name>GTP</name>
        <dbReference type="ChEBI" id="CHEBI:37565"/>
        <label>1</label>
    </ligand>
</feature>
<comment type="similarity">
    <text evidence="1 8 9 10">Belongs to the TRAFAC class TrmE-Era-EngA-EngB-Septin-like GTPase superfamily. EngA (Der) GTPase family.</text>
</comment>
<keyword evidence="4 10" id="KW-0677">Repeat</keyword>
<dbReference type="PANTHER" id="PTHR43834:SF6">
    <property type="entry name" value="GTPASE DER"/>
    <property type="match status" value="1"/>
</dbReference>
<feature type="binding site" evidence="8">
    <location>
        <begin position="188"/>
        <end position="195"/>
    </location>
    <ligand>
        <name>GTP</name>
        <dbReference type="ChEBI" id="CHEBI:37565"/>
        <label>2</label>
    </ligand>
</feature>
<evidence type="ECO:0000313" key="12">
    <source>
        <dbReference type="EMBL" id="ABJ82036.1"/>
    </source>
</evidence>
<dbReference type="eggNOG" id="COG1160">
    <property type="taxonomic scope" value="Bacteria"/>
</dbReference>
<keyword evidence="6 8" id="KW-0342">GTP-binding</keyword>
<dbReference type="Pfam" id="PF01926">
    <property type="entry name" value="MMR_HSR1"/>
    <property type="match status" value="2"/>
</dbReference>
<dbReference type="EMBL" id="CP000473">
    <property type="protein sequence ID" value="ABJ82036.1"/>
    <property type="molecule type" value="Genomic_DNA"/>
</dbReference>
<evidence type="ECO:0000256" key="6">
    <source>
        <dbReference type="ARBA" id="ARBA00023134"/>
    </source>
</evidence>
<dbReference type="PANTHER" id="PTHR43834">
    <property type="entry name" value="GTPASE DER"/>
    <property type="match status" value="1"/>
</dbReference>
<protein>
    <recommendedName>
        <fullName evidence="2 8">GTPase Der</fullName>
    </recommendedName>
    <alternativeName>
        <fullName evidence="7 8">GTP-binding protein EngA</fullName>
    </alternativeName>
</protein>
<dbReference type="InParanoid" id="Q02A90"/>
<dbReference type="FunCoup" id="Q02A90">
    <property type="interactions" value="532"/>
</dbReference>
<dbReference type="GO" id="GO:0042254">
    <property type="term" value="P:ribosome biogenesis"/>
    <property type="evidence" value="ECO:0007669"/>
    <property type="project" value="UniProtKB-KW"/>
</dbReference>
<dbReference type="InterPro" id="IPR031166">
    <property type="entry name" value="G_ENGA"/>
</dbReference>
<keyword evidence="3 8" id="KW-0690">Ribosome biogenesis</keyword>
<dbReference type="HOGENOM" id="CLU_016077_6_2_0"/>